<evidence type="ECO:0000256" key="8">
    <source>
        <dbReference type="ARBA" id="ARBA00023136"/>
    </source>
</evidence>
<dbReference type="SUPFAM" id="SSF161093">
    <property type="entry name" value="MgtE membrane domain-like"/>
    <property type="match status" value="2"/>
</dbReference>
<organism evidence="12 13">
    <name type="scientific">Serendipita indica (strain DSM 11827)</name>
    <name type="common">Root endophyte fungus</name>
    <name type="synonym">Piriformospora indica</name>
    <dbReference type="NCBI Taxonomy" id="1109443"/>
    <lineage>
        <taxon>Eukaryota</taxon>
        <taxon>Fungi</taxon>
        <taxon>Dikarya</taxon>
        <taxon>Basidiomycota</taxon>
        <taxon>Agaricomycotina</taxon>
        <taxon>Agaricomycetes</taxon>
        <taxon>Sebacinales</taxon>
        <taxon>Serendipitaceae</taxon>
        <taxon>Serendipita</taxon>
    </lineage>
</organism>
<evidence type="ECO:0000256" key="6">
    <source>
        <dbReference type="ARBA" id="ARBA00022989"/>
    </source>
</evidence>
<dbReference type="OrthoDB" id="666972at2759"/>
<evidence type="ECO:0000313" key="12">
    <source>
        <dbReference type="EMBL" id="CCA66834.1"/>
    </source>
</evidence>
<keyword evidence="4 10" id="KW-0812">Transmembrane</keyword>
<dbReference type="Gene3D" id="1.10.357.20">
    <property type="entry name" value="SLC41 divalent cation transporters, integral membrane domain"/>
    <property type="match status" value="2"/>
</dbReference>
<dbReference type="Pfam" id="PF01769">
    <property type="entry name" value="MgtE"/>
    <property type="match status" value="2"/>
</dbReference>
<dbReference type="EMBL" id="CAFZ01000006">
    <property type="protein sequence ID" value="CCA66834.1"/>
    <property type="molecule type" value="Genomic_DNA"/>
</dbReference>
<feature type="compositionally biased region" description="Basic and acidic residues" evidence="9">
    <location>
        <begin position="1"/>
        <end position="10"/>
    </location>
</feature>
<sequence>MSSSKNHDSKSNGINNDNRIHSPAFSINDDEDDYRDEEEEQQRALLSSTSTVDVRRPSRENGRVHDAAGDRKQTHVSNWQFMRSIFAETLPTLMFALFGTFLTGELLELLATWRAFKAINELLILVPMLLNLKGNLEMNLSARLSTASNMGDLDNRTTRRHLIVGNMSLLQVQGILVSCLAATFSFVISLVLPHDQPEPSPPVGNTGERDLTGLSPKMLLAHAIQHLVTRAHPHRPHPRPTQPTATGPREFLIVLLIGQSAASLSSAILGAFMCALVLLCRYFRLNPDNIAPAVASALGDLLTLALLGISSHFLYPMSLAGLILVQISYLVLLGFSFWVTKNNPRVKGLLKEGWTPLLCAMVISSGTGMILDSFVGRYKDYGLVSIAQDGIPGSVGSVYISRLSTSLHEAQGHSGHQRGDGHEHSRGALDSPRSFLKPKDEATKRALKDARPRISGLALFLVTVPVQVIFLTVAYASKWLELPALWAAGFVIFFATTVVCSLVLSHYLSVLIWNRDLDPDTYALPIQSSLCDLMGQTFLVTCYEVVGLIGGHRIIEGR</sequence>
<keyword evidence="5" id="KW-0460">Magnesium</keyword>
<dbReference type="PANTHER" id="PTHR16228">
    <property type="entry name" value="DIVALENT CATION TRANSPORTER SOLUTE CARRIER FAMILY 41"/>
    <property type="match status" value="1"/>
</dbReference>
<accession>G4T6B3</accession>
<evidence type="ECO:0000256" key="4">
    <source>
        <dbReference type="ARBA" id="ARBA00022692"/>
    </source>
</evidence>
<dbReference type="eggNOG" id="KOG3788">
    <property type="taxonomic scope" value="Eukaryota"/>
</dbReference>
<feature type="transmembrane region" description="Helical" evidence="10">
    <location>
        <begin position="290"/>
        <end position="313"/>
    </location>
</feature>
<keyword evidence="8 10" id="KW-0472">Membrane</keyword>
<keyword evidence="7" id="KW-0406">Ion transport</keyword>
<gene>
    <name evidence="12" type="ORF">PIIN_00596</name>
</gene>
<feature type="compositionally biased region" description="Acidic residues" evidence="9">
    <location>
        <begin position="28"/>
        <end position="40"/>
    </location>
</feature>
<dbReference type="Proteomes" id="UP000007148">
    <property type="component" value="Unassembled WGS sequence"/>
</dbReference>
<evidence type="ECO:0000256" key="10">
    <source>
        <dbReference type="SAM" id="Phobius"/>
    </source>
</evidence>
<evidence type="ECO:0000256" key="3">
    <source>
        <dbReference type="ARBA" id="ARBA00022448"/>
    </source>
</evidence>
<feature type="transmembrane region" description="Helical" evidence="10">
    <location>
        <begin position="251"/>
        <end position="278"/>
    </location>
</feature>
<proteinExistence type="inferred from homology"/>
<dbReference type="GO" id="GO:0005886">
    <property type="term" value="C:plasma membrane"/>
    <property type="evidence" value="ECO:0007669"/>
    <property type="project" value="TreeGrafter"/>
</dbReference>
<dbReference type="InterPro" id="IPR036739">
    <property type="entry name" value="SLC41_membr_dom_sf"/>
</dbReference>
<dbReference type="OMA" id="WDPDNVT"/>
<feature type="compositionally biased region" description="Basic and acidic residues" evidence="9">
    <location>
        <begin position="53"/>
        <end position="70"/>
    </location>
</feature>
<feature type="region of interest" description="Disordered" evidence="9">
    <location>
        <begin position="1"/>
        <end position="70"/>
    </location>
</feature>
<dbReference type="HOGENOM" id="CLU_018207_4_0_1"/>
<evidence type="ECO:0000256" key="2">
    <source>
        <dbReference type="ARBA" id="ARBA00009749"/>
    </source>
</evidence>
<dbReference type="PANTHER" id="PTHR16228:SF7">
    <property type="entry name" value="SLC41A_MGTE INTEGRAL MEMBRANE DOMAIN-CONTAINING PROTEIN"/>
    <property type="match status" value="1"/>
</dbReference>
<feature type="compositionally biased region" description="Basic and acidic residues" evidence="9">
    <location>
        <begin position="417"/>
        <end position="427"/>
    </location>
</feature>
<evidence type="ECO:0000256" key="7">
    <source>
        <dbReference type="ARBA" id="ARBA00023065"/>
    </source>
</evidence>
<keyword evidence="13" id="KW-1185">Reference proteome</keyword>
<keyword evidence="3" id="KW-0813">Transport</keyword>
<feature type="domain" description="SLC41A/MgtE integral membrane" evidence="11">
    <location>
        <begin position="126"/>
        <end position="307"/>
    </location>
</feature>
<dbReference type="GO" id="GO:0008324">
    <property type="term" value="F:monoatomic cation transmembrane transporter activity"/>
    <property type="evidence" value="ECO:0007669"/>
    <property type="project" value="InterPro"/>
</dbReference>
<evidence type="ECO:0000256" key="1">
    <source>
        <dbReference type="ARBA" id="ARBA00004141"/>
    </source>
</evidence>
<dbReference type="InterPro" id="IPR045349">
    <property type="entry name" value="SLC41A1-3"/>
</dbReference>
<keyword evidence="6 10" id="KW-1133">Transmembrane helix</keyword>
<reference evidence="12 13" key="1">
    <citation type="journal article" date="2011" name="PLoS Pathog.">
        <title>Endophytic Life Strategies Decoded by Genome and Transcriptome Analyses of the Mutualistic Root Symbiont Piriformospora indica.</title>
        <authorList>
            <person name="Zuccaro A."/>
            <person name="Lahrmann U."/>
            <person name="Guldener U."/>
            <person name="Langen G."/>
            <person name="Pfiffi S."/>
            <person name="Biedenkopf D."/>
            <person name="Wong P."/>
            <person name="Samans B."/>
            <person name="Grimm C."/>
            <person name="Basiewicz M."/>
            <person name="Murat C."/>
            <person name="Martin F."/>
            <person name="Kogel K.H."/>
        </authorList>
    </citation>
    <scope>NUCLEOTIDE SEQUENCE [LARGE SCALE GENOMIC DNA]</scope>
    <source>
        <strain evidence="12 13">DSM 11827</strain>
    </source>
</reference>
<dbReference type="AlphaFoldDB" id="G4T6B3"/>
<protein>
    <recommendedName>
        <fullName evidence="11">SLC41A/MgtE integral membrane domain-containing protein</fullName>
    </recommendedName>
</protein>
<feature type="transmembrane region" description="Helical" evidence="10">
    <location>
        <begin position="319"/>
        <end position="339"/>
    </location>
</feature>
<feature type="transmembrane region" description="Helical" evidence="10">
    <location>
        <begin position="454"/>
        <end position="477"/>
    </location>
</feature>
<comment type="caution">
    <text evidence="12">The sequence shown here is derived from an EMBL/GenBank/DDBJ whole genome shotgun (WGS) entry which is preliminary data.</text>
</comment>
<dbReference type="InParanoid" id="G4T6B3"/>
<feature type="transmembrane region" description="Helical" evidence="10">
    <location>
        <begin position="169"/>
        <end position="192"/>
    </location>
</feature>
<evidence type="ECO:0000313" key="13">
    <source>
        <dbReference type="Proteomes" id="UP000007148"/>
    </source>
</evidence>
<feature type="domain" description="SLC41A/MgtE integral membrane" evidence="11">
    <location>
        <begin position="390"/>
        <end position="542"/>
    </location>
</feature>
<comment type="similarity">
    <text evidence="2">Belongs to the SLC41A transporter family.</text>
</comment>
<evidence type="ECO:0000256" key="9">
    <source>
        <dbReference type="SAM" id="MobiDB-lite"/>
    </source>
</evidence>
<dbReference type="InterPro" id="IPR006667">
    <property type="entry name" value="SLC41_membr_dom"/>
</dbReference>
<evidence type="ECO:0000259" key="11">
    <source>
        <dbReference type="Pfam" id="PF01769"/>
    </source>
</evidence>
<feature type="region of interest" description="Disordered" evidence="9">
    <location>
        <begin position="411"/>
        <end position="435"/>
    </location>
</feature>
<evidence type="ECO:0000256" key="5">
    <source>
        <dbReference type="ARBA" id="ARBA00022842"/>
    </source>
</evidence>
<name>G4T6B3_SERID</name>
<comment type="subcellular location">
    <subcellularLocation>
        <location evidence="1">Membrane</location>
        <topology evidence="1">Multi-pass membrane protein</topology>
    </subcellularLocation>
</comment>
<feature type="transmembrane region" description="Helical" evidence="10">
    <location>
        <begin position="483"/>
        <end position="505"/>
    </location>
</feature>